<dbReference type="GO" id="GO:0009813">
    <property type="term" value="P:flavonoid biosynthetic process"/>
    <property type="evidence" value="ECO:0007669"/>
    <property type="project" value="UniProtKB-KW"/>
</dbReference>
<comment type="similarity">
    <text evidence="1">Belongs to the UDP-glycosyltransferase family.</text>
</comment>
<sequence>MTWLDMQPPKSVIYVTIGSLAMMTSDQGMELARFEWEGQILNEVLEATAERGWLEEVLAHPAVGRFLTHNGCNSSLKGMVEGLPMVYRPHFVDQQVNSRFVSE</sequence>
<dbReference type="GO" id="GO:0080044">
    <property type="term" value="F:quercetin 7-O-glucosyltransferase activity"/>
    <property type="evidence" value="ECO:0007669"/>
    <property type="project" value="TreeGrafter"/>
</dbReference>
<dbReference type="Proteomes" id="UP000593564">
    <property type="component" value="Unassembled WGS sequence"/>
</dbReference>
<gene>
    <name evidence="4" type="ORF">HYC85_000808</name>
</gene>
<dbReference type="PANTHER" id="PTHR11926:SF1392">
    <property type="entry name" value="GLYCOSYLTRANSFERASE"/>
    <property type="match status" value="1"/>
</dbReference>
<keyword evidence="2" id="KW-0808">Transferase</keyword>
<dbReference type="SUPFAM" id="SSF53756">
    <property type="entry name" value="UDP-Glycosyltransferase/glycogen phosphorylase"/>
    <property type="match status" value="1"/>
</dbReference>
<dbReference type="Pfam" id="PF00201">
    <property type="entry name" value="UDPGT"/>
    <property type="match status" value="1"/>
</dbReference>
<evidence type="ECO:0000256" key="2">
    <source>
        <dbReference type="ARBA" id="ARBA00022679"/>
    </source>
</evidence>
<proteinExistence type="inferred from homology"/>
<keyword evidence="5" id="KW-1185">Reference proteome</keyword>
<comment type="caution">
    <text evidence="4">The sequence shown here is derived from an EMBL/GenBank/DDBJ whole genome shotgun (WGS) entry which is preliminary data.</text>
</comment>
<reference evidence="4 5" key="2">
    <citation type="submission" date="2020-07" db="EMBL/GenBank/DDBJ databases">
        <title>Genome assembly of wild tea tree DASZ reveals pedigree and selection history of tea varieties.</title>
        <authorList>
            <person name="Zhang W."/>
        </authorList>
    </citation>
    <scope>NUCLEOTIDE SEQUENCE [LARGE SCALE GENOMIC DNA]</scope>
    <source>
        <strain evidence="5">cv. G240</strain>
        <tissue evidence="4">Leaf</tissue>
    </source>
</reference>
<evidence type="ECO:0000313" key="4">
    <source>
        <dbReference type="EMBL" id="KAF5959599.1"/>
    </source>
</evidence>
<organism evidence="4 5">
    <name type="scientific">Camellia sinensis</name>
    <name type="common">Tea plant</name>
    <name type="synonym">Thea sinensis</name>
    <dbReference type="NCBI Taxonomy" id="4442"/>
    <lineage>
        <taxon>Eukaryota</taxon>
        <taxon>Viridiplantae</taxon>
        <taxon>Streptophyta</taxon>
        <taxon>Embryophyta</taxon>
        <taxon>Tracheophyta</taxon>
        <taxon>Spermatophyta</taxon>
        <taxon>Magnoliopsida</taxon>
        <taxon>eudicotyledons</taxon>
        <taxon>Gunneridae</taxon>
        <taxon>Pentapetalae</taxon>
        <taxon>asterids</taxon>
        <taxon>Ericales</taxon>
        <taxon>Theaceae</taxon>
        <taxon>Camellia</taxon>
    </lineage>
</organism>
<reference evidence="5" key="1">
    <citation type="journal article" date="2020" name="Nat. Commun.">
        <title>Genome assembly of wild tea tree DASZ reveals pedigree and selection history of tea varieties.</title>
        <authorList>
            <person name="Zhang W."/>
            <person name="Zhang Y."/>
            <person name="Qiu H."/>
            <person name="Guo Y."/>
            <person name="Wan H."/>
            <person name="Zhang X."/>
            <person name="Scossa F."/>
            <person name="Alseekh S."/>
            <person name="Zhang Q."/>
            <person name="Wang P."/>
            <person name="Xu L."/>
            <person name="Schmidt M.H."/>
            <person name="Jia X."/>
            <person name="Li D."/>
            <person name="Zhu A."/>
            <person name="Guo F."/>
            <person name="Chen W."/>
            <person name="Ni D."/>
            <person name="Usadel B."/>
            <person name="Fernie A.R."/>
            <person name="Wen W."/>
        </authorList>
    </citation>
    <scope>NUCLEOTIDE SEQUENCE [LARGE SCALE GENOMIC DNA]</scope>
    <source>
        <strain evidence="5">cv. G240</strain>
    </source>
</reference>
<evidence type="ECO:0000256" key="1">
    <source>
        <dbReference type="ARBA" id="ARBA00009995"/>
    </source>
</evidence>
<dbReference type="InterPro" id="IPR002213">
    <property type="entry name" value="UDP_glucos_trans"/>
</dbReference>
<keyword evidence="3" id="KW-0284">Flavonoid biosynthesis</keyword>
<dbReference type="GO" id="GO:0080043">
    <property type="term" value="F:quercetin 3-O-glucosyltransferase activity"/>
    <property type="evidence" value="ECO:0007669"/>
    <property type="project" value="TreeGrafter"/>
</dbReference>
<protein>
    <submittedName>
        <fullName evidence="4">Uncharacterized protein</fullName>
    </submittedName>
</protein>
<dbReference type="PANTHER" id="PTHR11926">
    <property type="entry name" value="GLUCOSYL/GLUCURONOSYL TRANSFERASES"/>
    <property type="match status" value="1"/>
</dbReference>
<evidence type="ECO:0000313" key="5">
    <source>
        <dbReference type="Proteomes" id="UP000593564"/>
    </source>
</evidence>
<evidence type="ECO:0000256" key="3">
    <source>
        <dbReference type="ARBA" id="ARBA00023241"/>
    </source>
</evidence>
<accession>A0A7J7I3U1</accession>
<dbReference type="AlphaFoldDB" id="A0A7J7I3U1"/>
<dbReference type="Gene3D" id="3.40.50.2000">
    <property type="entry name" value="Glycogen Phosphorylase B"/>
    <property type="match status" value="1"/>
</dbReference>
<name>A0A7J7I3U1_CAMSI</name>
<dbReference type="EMBL" id="JACBKZ010000001">
    <property type="protein sequence ID" value="KAF5959599.1"/>
    <property type="molecule type" value="Genomic_DNA"/>
</dbReference>